<dbReference type="EMBL" id="RSAS01000193">
    <property type="protein sequence ID" value="RRR75398.1"/>
    <property type="molecule type" value="Genomic_DNA"/>
</dbReference>
<evidence type="ECO:0000313" key="2">
    <source>
        <dbReference type="Proteomes" id="UP000280307"/>
    </source>
</evidence>
<protein>
    <recommendedName>
        <fullName evidence="3">Transcriptional regulator</fullName>
    </recommendedName>
</protein>
<sequence length="188" mass="21675">MPRITQITHHDFERARHKALLSQLLALVTQHPNELLPFDEVRARLHVHGRHYLGFQIVPINQIVGSEGRYSDFDRQFAPRHAATKFRWIAIARTHHEAVGLPPVELYKLSDLYFVKDGHHRLSVARAHGQTDVEALVTELEVDVPLDATLSIRDLLHKEEYSDFLEWTGLAQLRPDQRIELSELGGYL</sequence>
<dbReference type="AlphaFoldDB" id="A0A426U5Z7"/>
<comment type="caution">
    <text evidence="1">The sequence shown here is derived from an EMBL/GenBank/DDBJ whole genome shotgun (WGS) entry which is preliminary data.</text>
</comment>
<name>A0A426U5Z7_9CHLR</name>
<proteinExistence type="predicted"/>
<accession>A0A426U5Z7</accession>
<feature type="non-terminal residue" evidence="1">
    <location>
        <position position="188"/>
    </location>
</feature>
<reference evidence="1 2" key="1">
    <citation type="submission" date="2018-12" db="EMBL/GenBank/DDBJ databases">
        <title>Genome Sequence of Candidatus Viridilinea halotolerans isolated from saline sulfide-rich spring.</title>
        <authorList>
            <person name="Grouzdev D.S."/>
            <person name="Burganskaya E.I."/>
            <person name="Krutkina M.S."/>
            <person name="Sukhacheva M.V."/>
            <person name="Gorlenko V.M."/>
        </authorList>
    </citation>
    <scope>NUCLEOTIDE SEQUENCE [LARGE SCALE GENOMIC DNA]</scope>
    <source>
        <strain evidence="1">Chok-6</strain>
    </source>
</reference>
<organism evidence="1 2">
    <name type="scientific">Candidatus Viridilinea halotolerans</name>
    <dbReference type="NCBI Taxonomy" id="2491704"/>
    <lineage>
        <taxon>Bacteria</taxon>
        <taxon>Bacillati</taxon>
        <taxon>Chloroflexota</taxon>
        <taxon>Chloroflexia</taxon>
        <taxon>Chloroflexales</taxon>
        <taxon>Chloroflexineae</taxon>
        <taxon>Oscillochloridaceae</taxon>
        <taxon>Candidatus Viridilinea</taxon>
    </lineage>
</organism>
<dbReference type="Proteomes" id="UP000280307">
    <property type="component" value="Unassembled WGS sequence"/>
</dbReference>
<evidence type="ECO:0000313" key="1">
    <source>
        <dbReference type="EMBL" id="RRR75398.1"/>
    </source>
</evidence>
<gene>
    <name evidence="1" type="ORF">EI684_04735</name>
</gene>
<dbReference type="SUPFAM" id="SSF110849">
    <property type="entry name" value="ParB/Sulfiredoxin"/>
    <property type="match status" value="1"/>
</dbReference>
<evidence type="ECO:0008006" key="3">
    <source>
        <dbReference type="Google" id="ProtNLM"/>
    </source>
</evidence>
<dbReference type="InterPro" id="IPR036086">
    <property type="entry name" value="ParB/Sulfiredoxin_sf"/>
</dbReference>